<evidence type="ECO:0008006" key="3">
    <source>
        <dbReference type="Google" id="ProtNLM"/>
    </source>
</evidence>
<feature type="compositionally biased region" description="Polar residues" evidence="1">
    <location>
        <begin position="414"/>
        <end position="433"/>
    </location>
</feature>
<keyword evidence="2" id="KW-0614">Plasmid</keyword>
<dbReference type="AlphaFoldDB" id="Q9LAL4"/>
<reference evidence="2" key="1">
    <citation type="submission" date="2009-01" db="EMBL/GenBank/DDBJ databases">
        <title>Identification of a Moraxella catarrhalis Bacteriocin.</title>
        <authorList>
            <person name="Attia A.S."/>
            <person name="Hoopman T.C."/>
            <person name="Sedillo J.L."/>
            <person name="Liu W."/>
            <person name="Wang W."/>
            <person name="Liu L."/>
            <person name="Brautigam C.A."/>
            <person name="Hansen E.J."/>
        </authorList>
    </citation>
    <scope>NUCLEOTIDE SEQUENCE</scope>
    <source>
        <strain evidence="2">E22</strain>
        <plasmid evidence="2">pLQ510</plasmid>
    </source>
</reference>
<feature type="region of interest" description="Disordered" evidence="1">
    <location>
        <begin position="537"/>
        <end position="565"/>
    </location>
</feature>
<feature type="region of interest" description="Disordered" evidence="1">
    <location>
        <begin position="287"/>
        <end position="323"/>
    </location>
</feature>
<feature type="region of interest" description="Disordered" evidence="1">
    <location>
        <begin position="604"/>
        <end position="654"/>
    </location>
</feature>
<dbReference type="EMBL" id="AF129811">
    <property type="protein sequence ID" value="AAF61811.1"/>
    <property type="molecule type" value="Genomic_DNA"/>
</dbReference>
<sequence>MIVKFFKSLNRTKASPGNAIKYLAGSLDGSITRDGARLVRGDHMLSLALAESINRKNQFTVGCLSFKEQNLSESVKQKIMSDFEKTLMSGLHENEYNISWIEHKDKNRLELNFFIPRTELTTGADLQPFFAAVDMKKVDLWKDCINVEHKLHAPQDEPQFTSYQPKWYKTTNNKSVQNAGEIKQYSNDYFTEKVKLGEINSRLDIIEFLKDAELQPKPSKNYISILPPPADEHSKPKRVRLYGNIFGENADEFIRESRTKTTTKYHERNKDKLTDFRAELAQLISRDAQRNQSRYAASRKRAPTRAEKQSAELTISNDSRVQQTNRAELGTASAELTSTQQRHRQQLAKDTAVQSAVSSNTKYHTVSSAISTADELSNRNDKTREKSTATVIGRVHDFDYSNDNNALYAKQSSEQAITNESRACTVQRSSPDVSNHHESKAHDTAANTADRTAERSSETYSISDQLTEPPPAVKVKQASINEKNLSVYDRIRNAVSDRISRATNSFRELTARTQQTIERVHDDCGTQQKWQAVLDRADAETSEAGRNDQKIQRETKPRDRYLESESRIAREISRYARESEQYDRRAEETAQFIAEYTSYNDYKSSARDKRLKTDTSAADRDIDRTAQRNHSEDKREDQRLSERDRTFREYHNDTQQTDQYIDRTANDIKNTVNTLQSVNKNQEQQKSTLGSLISTFKRLISRD</sequence>
<evidence type="ECO:0000256" key="1">
    <source>
        <dbReference type="SAM" id="MobiDB-lite"/>
    </source>
</evidence>
<accession>Q9LAL4</accession>
<protein>
    <recommendedName>
        <fullName evidence="3">Mobilization protein</fullName>
    </recommendedName>
</protein>
<feature type="region of interest" description="Disordered" evidence="1">
    <location>
        <begin position="414"/>
        <end position="475"/>
    </location>
</feature>
<evidence type="ECO:0000313" key="2">
    <source>
        <dbReference type="EMBL" id="AAF61811.1"/>
    </source>
</evidence>
<name>Q9LAL4_MORCA</name>
<feature type="compositionally biased region" description="Polar residues" evidence="1">
    <location>
        <begin position="311"/>
        <end position="323"/>
    </location>
</feature>
<feature type="compositionally biased region" description="Basic and acidic residues" evidence="1">
    <location>
        <begin position="604"/>
        <end position="652"/>
    </location>
</feature>
<dbReference type="RefSeq" id="WP_012514678.1">
    <property type="nucleotide sequence ID" value="NC_011131.1"/>
</dbReference>
<proteinExistence type="predicted"/>
<geneLocation type="plasmid" evidence="2">
    <name>pLQ510</name>
</geneLocation>
<feature type="compositionally biased region" description="Basic and acidic residues" evidence="1">
    <location>
        <begin position="434"/>
        <end position="443"/>
    </location>
</feature>
<organism evidence="2">
    <name type="scientific">Moraxella catarrhalis</name>
    <name type="common">Branhamella catarrhalis</name>
    <dbReference type="NCBI Taxonomy" id="480"/>
    <lineage>
        <taxon>Bacteria</taxon>
        <taxon>Pseudomonadati</taxon>
        <taxon>Pseudomonadota</taxon>
        <taxon>Gammaproteobacteria</taxon>
        <taxon>Moraxellales</taxon>
        <taxon>Moraxellaceae</taxon>
        <taxon>Moraxella</taxon>
    </lineage>
</organism>